<dbReference type="EMBL" id="JAGTXO010000025">
    <property type="protein sequence ID" value="KAG8461540.1"/>
    <property type="molecule type" value="Genomic_DNA"/>
</dbReference>
<feature type="compositionally biased region" description="Basic and acidic residues" evidence="1">
    <location>
        <begin position="104"/>
        <end position="115"/>
    </location>
</feature>
<proteinExistence type="predicted"/>
<evidence type="ECO:0000313" key="3">
    <source>
        <dbReference type="Proteomes" id="UP000751190"/>
    </source>
</evidence>
<protein>
    <submittedName>
        <fullName evidence="2">Uncharacterized protein</fullName>
    </submittedName>
</protein>
<dbReference type="Proteomes" id="UP000751190">
    <property type="component" value="Unassembled WGS sequence"/>
</dbReference>
<keyword evidence="3" id="KW-1185">Reference proteome</keyword>
<evidence type="ECO:0000256" key="1">
    <source>
        <dbReference type="SAM" id="MobiDB-lite"/>
    </source>
</evidence>
<organism evidence="2 3">
    <name type="scientific">Diacronema lutheri</name>
    <name type="common">Unicellular marine alga</name>
    <name type="synonym">Monochrysis lutheri</name>
    <dbReference type="NCBI Taxonomy" id="2081491"/>
    <lineage>
        <taxon>Eukaryota</taxon>
        <taxon>Haptista</taxon>
        <taxon>Haptophyta</taxon>
        <taxon>Pavlovophyceae</taxon>
        <taxon>Pavlovales</taxon>
        <taxon>Pavlovaceae</taxon>
        <taxon>Diacronema</taxon>
    </lineage>
</organism>
<evidence type="ECO:0000313" key="2">
    <source>
        <dbReference type="EMBL" id="KAG8461540.1"/>
    </source>
</evidence>
<dbReference type="AlphaFoldDB" id="A0A8J6C9F5"/>
<sequence>MDPQDHSNRYYPGVAHIPYNNRNAAFLKEMMIREDAAHEAWRHNTTYRHPRKPTIDLGLHGQSTAKLLAHNTEPLEVGATKTGVKALKEYERLLKAQISEERAARQEARRAKGELRASAASGDASTAPPTPAPSGKASVA</sequence>
<feature type="region of interest" description="Disordered" evidence="1">
    <location>
        <begin position="104"/>
        <end position="140"/>
    </location>
</feature>
<name>A0A8J6C9F5_DIALT</name>
<gene>
    <name evidence="2" type="ORF">KFE25_001144</name>
</gene>
<accession>A0A8J6C9F5</accession>
<comment type="caution">
    <text evidence="2">The sequence shown here is derived from an EMBL/GenBank/DDBJ whole genome shotgun (WGS) entry which is preliminary data.</text>
</comment>
<reference evidence="2" key="1">
    <citation type="submission" date="2021-05" db="EMBL/GenBank/DDBJ databases">
        <title>The genome of the haptophyte Pavlova lutheri (Diacronema luteri, Pavlovales) - a model for lipid biosynthesis in eukaryotic algae.</title>
        <authorList>
            <person name="Hulatt C.J."/>
            <person name="Posewitz M.C."/>
        </authorList>
    </citation>
    <scope>NUCLEOTIDE SEQUENCE</scope>
    <source>
        <strain evidence="2">NIVA-4/92</strain>
    </source>
</reference>
<feature type="compositionally biased region" description="Low complexity" evidence="1">
    <location>
        <begin position="117"/>
        <end position="140"/>
    </location>
</feature>